<dbReference type="EMBL" id="BAAAQK010000001">
    <property type="protein sequence ID" value="GAA1827203.1"/>
    <property type="molecule type" value="Genomic_DNA"/>
</dbReference>
<dbReference type="Pfam" id="PF00126">
    <property type="entry name" value="HTH_1"/>
    <property type="match status" value="1"/>
</dbReference>
<feature type="domain" description="HTH lysR-type" evidence="5">
    <location>
        <begin position="16"/>
        <end position="73"/>
    </location>
</feature>
<dbReference type="PRINTS" id="PR00039">
    <property type="entry name" value="HTHLYSR"/>
</dbReference>
<comment type="similarity">
    <text evidence="1">Belongs to the LysR transcriptional regulatory family.</text>
</comment>
<evidence type="ECO:0000313" key="7">
    <source>
        <dbReference type="Proteomes" id="UP001500449"/>
    </source>
</evidence>
<keyword evidence="7" id="KW-1185">Reference proteome</keyword>
<dbReference type="InterPro" id="IPR036388">
    <property type="entry name" value="WH-like_DNA-bd_sf"/>
</dbReference>
<reference evidence="6 7" key="1">
    <citation type="journal article" date="2019" name="Int. J. Syst. Evol. Microbiol.">
        <title>The Global Catalogue of Microorganisms (GCM) 10K type strain sequencing project: providing services to taxonomists for standard genome sequencing and annotation.</title>
        <authorList>
            <consortium name="The Broad Institute Genomics Platform"/>
            <consortium name="The Broad Institute Genome Sequencing Center for Infectious Disease"/>
            <person name="Wu L."/>
            <person name="Ma J."/>
        </authorList>
    </citation>
    <scope>NUCLEOTIDE SEQUENCE [LARGE SCALE GENOMIC DNA]</scope>
    <source>
        <strain evidence="6 7">JCM 16009</strain>
    </source>
</reference>
<proteinExistence type="inferred from homology"/>
<dbReference type="InterPro" id="IPR058163">
    <property type="entry name" value="LysR-type_TF_proteobact-type"/>
</dbReference>
<gene>
    <name evidence="6" type="primary">gcvA</name>
    <name evidence="6" type="ORF">GCM10009836_01080</name>
</gene>
<comment type="caution">
    <text evidence="6">The sequence shown here is derived from an EMBL/GenBank/DDBJ whole genome shotgun (WGS) entry which is preliminary data.</text>
</comment>
<dbReference type="PANTHER" id="PTHR30537">
    <property type="entry name" value="HTH-TYPE TRANSCRIPTIONAL REGULATOR"/>
    <property type="match status" value="1"/>
</dbReference>
<dbReference type="Gene3D" id="1.10.10.10">
    <property type="entry name" value="Winged helix-like DNA-binding domain superfamily/Winged helix DNA-binding domain"/>
    <property type="match status" value="1"/>
</dbReference>
<evidence type="ECO:0000256" key="2">
    <source>
        <dbReference type="ARBA" id="ARBA00023015"/>
    </source>
</evidence>
<organism evidence="6 7">
    <name type="scientific">Pseudonocardia ailaonensis</name>
    <dbReference type="NCBI Taxonomy" id="367279"/>
    <lineage>
        <taxon>Bacteria</taxon>
        <taxon>Bacillati</taxon>
        <taxon>Actinomycetota</taxon>
        <taxon>Actinomycetes</taxon>
        <taxon>Pseudonocardiales</taxon>
        <taxon>Pseudonocardiaceae</taxon>
        <taxon>Pseudonocardia</taxon>
    </lineage>
</organism>
<dbReference type="CDD" id="cd08432">
    <property type="entry name" value="PBP2_GcdR_TrpI_HvrB_AmpR_like"/>
    <property type="match status" value="1"/>
</dbReference>
<dbReference type="SUPFAM" id="SSF53850">
    <property type="entry name" value="Periplasmic binding protein-like II"/>
    <property type="match status" value="1"/>
</dbReference>
<dbReference type="SUPFAM" id="SSF46785">
    <property type="entry name" value="Winged helix' DNA-binding domain"/>
    <property type="match status" value="1"/>
</dbReference>
<sequence length="315" mass="33892">MGGAGSVQMAEGGQLPPLNPARVFEVTGRLLSVSRAAEELVVTPAAVSRQVRALEKFLGVPLFERVHGGLELTPAGARYLADLTPLFAGLRDATAAVRSGRRRDGQLRIVTPATFAVRWLIPRLAGFHRAHPEVSVRLTTSSLPLDLENTDVDAGITLGGGSRPGVHCERLMPNELSPVVAPALAGASSIPWAERLATETLLHSLARPDDWSVWLREVAAEVPLADVDAWAGMTYETSLLAYQAAIEGHGVAIAQRALVARELAEGTLVAPFPQVVDRGDHTYYLAWSTRRPPTESLRIFREWLGSSVLDPAEGR</sequence>
<name>A0ABN2MIF6_9PSEU</name>
<dbReference type="InterPro" id="IPR005119">
    <property type="entry name" value="LysR_subst-bd"/>
</dbReference>
<dbReference type="PROSITE" id="PS50931">
    <property type="entry name" value="HTH_LYSR"/>
    <property type="match status" value="1"/>
</dbReference>
<protein>
    <submittedName>
        <fullName evidence="6">Transcriptional regulator GcvA</fullName>
    </submittedName>
</protein>
<evidence type="ECO:0000256" key="3">
    <source>
        <dbReference type="ARBA" id="ARBA00023125"/>
    </source>
</evidence>
<keyword evidence="2" id="KW-0805">Transcription regulation</keyword>
<accession>A0ABN2MIF6</accession>
<evidence type="ECO:0000313" key="6">
    <source>
        <dbReference type="EMBL" id="GAA1827203.1"/>
    </source>
</evidence>
<evidence type="ECO:0000256" key="4">
    <source>
        <dbReference type="ARBA" id="ARBA00023163"/>
    </source>
</evidence>
<dbReference type="InterPro" id="IPR000847">
    <property type="entry name" value="LysR_HTH_N"/>
</dbReference>
<evidence type="ECO:0000259" key="5">
    <source>
        <dbReference type="PROSITE" id="PS50931"/>
    </source>
</evidence>
<dbReference type="InterPro" id="IPR036390">
    <property type="entry name" value="WH_DNA-bd_sf"/>
</dbReference>
<keyword evidence="3" id="KW-0238">DNA-binding</keyword>
<dbReference type="Proteomes" id="UP001500449">
    <property type="component" value="Unassembled WGS sequence"/>
</dbReference>
<dbReference type="PANTHER" id="PTHR30537:SF74">
    <property type="entry name" value="HTH-TYPE TRANSCRIPTIONAL REGULATOR TRPI"/>
    <property type="match status" value="1"/>
</dbReference>
<keyword evidence="4" id="KW-0804">Transcription</keyword>
<dbReference type="Pfam" id="PF03466">
    <property type="entry name" value="LysR_substrate"/>
    <property type="match status" value="1"/>
</dbReference>
<dbReference type="Gene3D" id="3.40.190.10">
    <property type="entry name" value="Periplasmic binding protein-like II"/>
    <property type="match status" value="2"/>
</dbReference>
<evidence type="ECO:0000256" key="1">
    <source>
        <dbReference type="ARBA" id="ARBA00009437"/>
    </source>
</evidence>